<sequence>MRKPIPLDLALYRTGLDCSLYETILDKASDECSKQLLDLICIACDINSEVNHSLSAVLEANHG</sequence>
<dbReference type="KEGG" id="ypy:YPK_4168"/>
<dbReference type="EMBL" id="CP000950">
    <property type="protein sequence ID" value="ACA70427.1"/>
    <property type="molecule type" value="Genomic_DNA"/>
</dbReference>
<proteinExistence type="predicted"/>
<dbReference type="AlphaFoldDB" id="A0A0H3B765"/>
<accession>A0A0H3B765</accession>
<reference evidence="1" key="1">
    <citation type="submission" date="2008-02" db="EMBL/GenBank/DDBJ databases">
        <title>Complete sequence of Yersinia pseudotuberculosis YPIII.</title>
        <authorList>
            <consortium name="US DOE Joint Genome Institute"/>
            <person name="Challacombe J.F."/>
            <person name="Bruce D."/>
            <person name="Detter J.C."/>
            <person name="Green L."/>
            <person name="Land M."/>
            <person name="Munk C."/>
            <person name="Lindler L.E."/>
            <person name="Nikolich M.P."/>
            <person name="Brettin T."/>
        </authorList>
    </citation>
    <scope>NUCLEOTIDE SEQUENCE</scope>
    <source>
        <strain evidence="1">YPIII</strain>
    </source>
</reference>
<gene>
    <name evidence="1" type="ordered locus">YPK_4168</name>
</gene>
<organism evidence="1">
    <name type="scientific">Yersinia pseudotuberculosis serotype O:3 (strain YPIII)</name>
    <dbReference type="NCBI Taxonomy" id="502800"/>
    <lineage>
        <taxon>Bacteria</taxon>
        <taxon>Pseudomonadati</taxon>
        <taxon>Pseudomonadota</taxon>
        <taxon>Gammaproteobacteria</taxon>
        <taxon>Enterobacterales</taxon>
        <taxon>Yersiniaceae</taxon>
        <taxon>Yersinia</taxon>
    </lineage>
</organism>
<dbReference type="RefSeq" id="WP_012304770.1">
    <property type="nucleotide sequence ID" value="NZ_CP009792.1"/>
</dbReference>
<evidence type="ECO:0000313" key="1">
    <source>
        <dbReference type="EMBL" id="ACA70427.1"/>
    </source>
</evidence>
<protein>
    <submittedName>
        <fullName evidence="1">Uncharacterized protein</fullName>
    </submittedName>
</protein>
<name>A0A0H3B765_YERPY</name>
<dbReference type="PATRIC" id="fig|502800.11.peg.519"/>